<dbReference type="GO" id="GO:0009366">
    <property type="term" value="C:enterobactin synthetase complex"/>
    <property type="evidence" value="ECO:0007669"/>
    <property type="project" value="TreeGrafter"/>
</dbReference>
<keyword evidence="3" id="KW-0596">Phosphopantetheine</keyword>
<evidence type="ECO:0000259" key="5">
    <source>
        <dbReference type="PROSITE" id="PS50075"/>
    </source>
</evidence>
<organism evidence="6 7">
    <name type="scientific">Zwartia hollandica</name>
    <dbReference type="NCBI Taxonomy" id="324606"/>
    <lineage>
        <taxon>Bacteria</taxon>
        <taxon>Pseudomonadati</taxon>
        <taxon>Pseudomonadota</taxon>
        <taxon>Betaproteobacteria</taxon>
        <taxon>Burkholderiales</taxon>
        <taxon>Alcaligenaceae</taxon>
        <taxon>Zwartia</taxon>
    </lineage>
</organism>
<dbReference type="GO" id="GO:0005829">
    <property type="term" value="C:cytosol"/>
    <property type="evidence" value="ECO:0007669"/>
    <property type="project" value="TreeGrafter"/>
</dbReference>
<keyword evidence="4" id="KW-0597">Phosphoprotein</keyword>
<dbReference type="InterPro" id="IPR029058">
    <property type="entry name" value="AB_hydrolase_fold"/>
</dbReference>
<evidence type="ECO:0000256" key="4">
    <source>
        <dbReference type="ARBA" id="ARBA00022553"/>
    </source>
</evidence>
<gene>
    <name evidence="6" type="ORF">KZZ10_00005</name>
</gene>
<dbReference type="Pfam" id="PF00668">
    <property type="entry name" value="Condensation"/>
    <property type="match status" value="2"/>
</dbReference>
<dbReference type="SUPFAM" id="SSF56801">
    <property type="entry name" value="Acetyl-CoA synthetase-like"/>
    <property type="match status" value="1"/>
</dbReference>
<sequence length="1359" mass="149201">MINGELLPLTDAQLNIWFHQLIDPRATGYNIGQSISFRGHLDLKRLAFALKAVIDRFDNLRCRFVVINDEPFQIIDEDVTAPFLTWDVRDQRDPALAAQEIITGEFEQAFDLKLDRLCRFGLIQIADDQWEWFWVMHHLVNDGWGCQVAMQYMAEVYLDSAASTKPIGVSWAQTVRRALEYRGSETYLKDRQYWQSRLEGIEANCSLANRPVAVHAPDIPASYSTQLSREQYDRIVATGHRLGVTPFAVLTAIYAIYLSRLTGKLDICLAIPALGRDTQARLAGGMMSNPVVLRIAIAPQDSFADVVQQTSAAMRGVLRHSRYPITDINKLHIANRELVPFNLEINLLSFNLKLNFGSLAAQLKTLKTGPVGESALRIYDNLDDGPVELRFEYEPDYLSESSVVKHLDRLTELFLNLPDDDTAVASVKIIRDIEFGSVLELFRGKHSAIDQSHSTLPELFEQQVARTPEATALVFDGDSLTYAQLDARANQLARHLISLGIGPEQIVAIALPRSIEMVVALIAVLKSGAAYLPVDPDYPTARLAFMLTDSGASLLISQVGVIQEALDTHRLNASQTSNVTLAVLQLNDAATQVTLATLDQAPITQAERITPLTPQNLAYLIYTSGSTGTPKGAGNTQLALINRLDWMRSELQLTSVDRVLQKTPWSFDVSVWEFLLPVFNGATLIVAKPEGHKDPRYLEQLIREQGVTTLHFVPSMLDAFLASKNNHDALPIKHLVTSGEALSGSLQHECLNKLPNTLLWNFYGPTEAAIDVTYWQCRKSDGLDTPPIGYPIWNTQIYILDASLSPLPVGVAGELYIAGAGLARGYLGRAGLTAERFVANPFTPGARMYRSGDLARWTEDGVLEYLGRADAQVKIRGFRIELGEIEAALVAIPGIAQCTVQARGEDVAKQLVAYLVASSDAVVGTGADVSIPETAVIRSVLSSTLPDYMVPAAFVVLDSLPLTPNGKLDVRALPAPEITGEGEYRAPVTEHEQLVANLFAELTGATRVGLDDSFFALGGHSLLAMRLLSQLRTRTGLELALRILFEQPTVAGVAQALDQVQAEAQALAASGAVAVWRPPIIPGQGVANPEADGTQRVLSYGQIRLWTLEQIEGASGNYNMPAALRLSGALQAQALGLALRDVIERHEPLRTVIANEDGEPRGYVRSLDRHAQILEQEDLSVLNEAERTEVLEQTVARDATKSFDLSRDLMIRARLIKLSGDQHVLTLVMHHIAGDGVSMGVFCKELTQAYGARAQDQAPGWTPLAVSYADHAAWQRAWLEDSGELARQSQSWQAQLAGIPERLSLPTDHPREAGRSRAARYLPIEISAQTTAQLLVLANRHQTTLFTVLIALYGTLLGR</sequence>
<dbReference type="InterPro" id="IPR020845">
    <property type="entry name" value="AMP-binding_CS"/>
</dbReference>
<dbReference type="FunFam" id="3.40.50.980:FF:000001">
    <property type="entry name" value="Non-ribosomal peptide synthetase"/>
    <property type="match status" value="1"/>
</dbReference>
<dbReference type="FunFam" id="3.40.50.12780:FF:000012">
    <property type="entry name" value="Non-ribosomal peptide synthetase"/>
    <property type="match status" value="1"/>
</dbReference>
<dbReference type="Gene3D" id="3.30.559.10">
    <property type="entry name" value="Chloramphenicol acetyltransferase-like domain"/>
    <property type="match status" value="2"/>
</dbReference>
<dbReference type="FunFam" id="3.30.300.30:FF:000010">
    <property type="entry name" value="Enterobactin synthetase component F"/>
    <property type="match status" value="1"/>
</dbReference>
<dbReference type="PANTHER" id="PTHR45527">
    <property type="entry name" value="NONRIBOSOMAL PEPTIDE SYNTHETASE"/>
    <property type="match status" value="1"/>
</dbReference>
<dbReference type="SUPFAM" id="SSF47336">
    <property type="entry name" value="ACP-like"/>
    <property type="match status" value="1"/>
</dbReference>
<evidence type="ECO:0000256" key="2">
    <source>
        <dbReference type="ARBA" id="ARBA00006432"/>
    </source>
</evidence>
<dbReference type="InterPro" id="IPR009081">
    <property type="entry name" value="PP-bd_ACP"/>
</dbReference>
<dbReference type="FunFam" id="3.40.50.980:FF:000002">
    <property type="entry name" value="Enterobactin synthetase component F"/>
    <property type="match status" value="1"/>
</dbReference>
<dbReference type="InterPro" id="IPR001242">
    <property type="entry name" value="Condensation_dom"/>
</dbReference>
<dbReference type="SUPFAM" id="SSF52777">
    <property type="entry name" value="CoA-dependent acyltransferases"/>
    <property type="match status" value="4"/>
</dbReference>
<dbReference type="NCBIfam" id="TIGR01733">
    <property type="entry name" value="AA-adenyl-dom"/>
    <property type="match status" value="1"/>
</dbReference>
<keyword evidence="7" id="KW-1185">Reference proteome</keyword>
<feature type="non-terminal residue" evidence="6">
    <location>
        <position position="1359"/>
    </location>
</feature>
<protein>
    <submittedName>
        <fullName evidence="6">Amino acid adenylation domain-containing protein</fullName>
    </submittedName>
</protein>
<evidence type="ECO:0000256" key="1">
    <source>
        <dbReference type="ARBA" id="ARBA00001957"/>
    </source>
</evidence>
<comment type="cofactor">
    <cofactor evidence="1">
        <name>pantetheine 4'-phosphate</name>
        <dbReference type="ChEBI" id="CHEBI:47942"/>
    </cofactor>
</comment>
<dbReference type="InterPro" id="IPR045851">
    <property type="entry name" value="AMP-bd_C_sf"/>
</dbReference>
<dbReference type="Gene3D" id="3.30.559.30">
    <property type="entry name" value="Nonribosomal peptide synthetase, condensation domain"/>
    <property type="match status" value="2"/>
</dbReference>
<feature type="domain" description="Carrier" evidence="5">
    <location>
        <begin position="986"/>
        <end position="1061"/>
    </location>
</feature>
<accession>A0A953N4W5</accession>
<proteinExistence type="inferred from homology"/>
<dbReference type="InterPro" id="IPR000873">
    <property type="entry name" value="AMP-dep_synth/lig_dom"/>
</dbReference>
<dbReference type="FunFam" id="2.30.38.10:FF:000001">
    <property type="entry name" value="Non-ribosomal peptide synthetase PvdI"/>
    <property type="match status" value="1"/>
</dbReference>
<dbReference type="PROSITE" id="PS00455">
    <property type="entry name" value="AMP_BINDING"/>
    <property type="match status" value="1"/>
</dbReference>
<dbReference type="Gene3D" id="2.30.38.10">
    <property type="entry name" value="Luciferase, Domain 3"/>
    <property type="match status" value="1"/>
</dbReference>
<dbReference type="GO" id="GO:0047527">
    <property type="term" value="F:2,3-dihydroxybenzoate-serine ligase activity"/>
    <property type="evidence" value="ECO:0007669"/>
    <property type="project" value="TreeGrafter"/>
</dbReference>
<evidence type="ECO:0000256" key="3">
    <source>
        <dbReference type="ARBA" id="ARBA00022450"/>
    </source>
</evidence>
<dbReference type="RefSeq" id="WP_259659441.1">
    <property type="nucleotide sequence ID" value="NZ_JAHXRI010000001.1"/>
</dbReference>
<dbReference type="FunFam" id="1.10.1200.10:FF:000005">
    <property type="entry name" value="Nonribosomal peptide synthetase 1"/>
    <property type="match status" value="1"/>
</dbReference>
<dbReference type="CDD" id="cd17646">
    <property type="entry name" value="A_NRPS_AB3403-like"/>
    <property type="match status" value="1"/>
</dbReference>
<dbReference type="CDD" id="cd19531">
    <property type="entry name" value="LCL_NRPS-like"/>
    <property type="match status" value="1"/>
</dbReference>
<dbReference type="Gene3D" id="3.30.300.30">
    <property type="match status" value="1"/>
</dbReference>
<dbReference type="Pfam" id="PF00550">
    <property type="entry name" value="PP-binding"/>
    <property type="match status" value="1"/>
</dbReference>
<dbReference type="PROSITE" id="PS50075">
    <property type="entry name" value="CARRIER"/>
    <property type="match status" value="1"/>
</dbReference>
<comment type="similarity">
    <text evidence="2">Belongs to the ATP-dependent AMP-binding enzyme family.</text>
</comment>
<dbReference type="Gene3D" id="3.40.50.1820">
    <property type="entry name" value="alpha/beta hydrolase"/>
    <property type="match status" value="1"/>
</dbReference>
<dbReference type="Pfam" id="PF13193">
    <property type="entry name" value="AMP-binding_C"/>
    <property type="match status" value="1"/>
</dbReference>
<dbReference type="EMBL" id="JAHXRI010000001">
    <property type="protein sequence ID" value="MBZ1349016.1"/>
    <property type="molecule type" value="Genomic_DNA"/>
</dbReference>
<comment type="caution">
    <text evidence="6">The sequence shown here is derived from an EMBL/GenBank/DDBJ whole genome shotgun (WGS) entry which is preliminary data.</text>
</comment>
<dbReference type="InterPro" id="IPR025110">
    <property type="entry name" value="AMP-bd_C"/>
</dbReference>
<dbReference type="InterPro" id="IPR010071">
    <property type="entry name" value="AA_adenyl_dom"/>
</dbReference>
<dbReference type="Proteomes" id="UP000739565">
    <property type="component" value="Unassembled WGS sequence"/>
</dbReference>
<dbReference type="GO" id="GO:0043041">
    <property type="term" value="P:amino acid activation for nonribosomal peptide biosynthetic process"/>
    <property type="evidence" value="ECO:0007669"/>
    <property type="project" value="TreeGrafter"/>
</dbReference>
<dbReference type="Pfam" id="PF00501">
    <property type="entry name" value="AMP-binding"/>
    <property type="match status" value="1"/>
</dbReference>
<dbReference type="PANTHER" id="PTHR45527:SF1">
    <property type="entry name" value="FATTY ACID SYNTHASE"/>
    <property type="match status" value="1"/>
</dbReference>
<dbReference type="InterPro" id="IPR036736">
    <property type="entry name" value="ACP-like_sf"/>
</dbReference>
<reference evidence="6" key="1">
    <citation type="submission" date="2021-07" db="EMBL/GenBank/DDBJ databases">
        <title>New genus and species of the family Alcaligenaceae.</title>
        <authorList>
            <person name="Hahn M.W."/>
        </authorList>
    </citation>
    <scope>NUCLEOTIDE SEQUENCE</scope>
    <source>
        <strain evidence="6">LF4-65</strain>
    </source>
</reference>
<dbReference type="SMART" id="SM00823">
    <property type="entry name" value="PKS_PP"/>
    <property type="match status" value="1"/>
</dbReference>
<name>A0A953N4W5_9BURK</name>
<dbReference type="InterPro" id="IPR023213">
    <property type="entry name" value="CAT-like_dom_sf"/>
</dbReference>
<dbReference type="PROSITE" id="PS00012">
    <property type="entry name" value="PHOSPHOPANTETHEINE"/>
    <property type="match status" value="1"/>
</dbReference>
<evidence type="ECO:0000313" key="6">
    <source>
        <dbReference type="EMBL" id="MBZ1349016.1"/>
    </source>
</evidence>
<dbReference type="InterPro" id="IPR006162">
    <property type="entry name" value="Ppantetheine_attach_site"/>
</dbReference>
<dbReference type="GO" id="GO:0031177">
    <property type="term" value="F:phosphopantetheine binding"/>
    <property type="evidence" value="ECO:0007669"/>
    <property type="project" value="InterPro"/>
</dbReference>
<evidence type="ECO:0000313" key="7">
    <source>
        <dbReference type="Proteomes" id="UP000739565"/>
    </source>
</evidence>
<dbReference type="Gene3D" id="3.40.50.980">
    <property type="match status" value="2"/>
</dbReference>
<dbReference type="GO" id="GO:0009239">
    <property type="term" value="P:enterobactin biosynthetic process"/>
    <property type="evidence" value="ECO:0007669"/>
    <property type="project" value="TreeGrafter"/>
</dbReference>
<dbReference type="InterPro" id="IPR020806">
    <property type="entry name" value="PKS_PP-bd"/>
</dbReference>